<dbReference type="InterPro" id="IPR059179">
    <property type="entry name" value="MLKL-like_MCAfunc"/>
</dbReference>
<feature type="compositionally biased region" description="Basic and acidic residues" evidence="1">
    <location>
        <begin position="186"/>
        <end position="196"/>
    </location>
</feature>
<evidence type="ECO:0000256" key="2">
    <source>
        <dbReference type="SAM" id="Phobius"/>
    </source>
</evidence>
<sequence length="299" mass="32808">MTSTDADPFRAKRPTTPPMIRRTPHSVDVAVDSMLSNLRDVTKVGAVPVLGLSAIIGIATDILSIIQTSWLNDPVFNNLVFNATGLVCALTLECQNILNKRRNVPMGFQDAISSLTENLKEIKDLGEKKRQRSRPNTILFFLPDALRCVHYRAELQHCVDVFDTLSKISIRSSVNIIIRDVEKAAEEERKSMDRPQKTTSEFPPVFERDTFYDGEKNSKRQGSSSSSGDTSPNTTNSSASQSRSGTSSRPSPSLGSALAFPNLGISDSVLKRASMSEIPSMGIFKGDSGNRGEKRRATK</sequence>
<keyword evidence="2" id="KW-0472">Membrane</keyword>
<proteinExistence type="predicted"/>
<keyword evidence="2" id="KW-1133">Transmembrane helix</keyword>
<dbReference type="AlphaFoldDB" id="A0A409W557"/>
<protein>
    <submittedName>
        <fullName evidence="3">Uncharacterized protein</fullName>
    </submittedName>
</protein>
<dbReference type="STRING" id="231916.A0A409W557"/>
<dbReference type="EMBL" id="NHYE01005393">
    <property type="protein sequence ID" value="PPQ73627.1"/>
    <property type="molecule type" value="Genomic_DNA"/>
</dbReference>
<feature type="region of interest" description="Disordered" evidence="1">
    <location>
        <begin position="275"/>
        <end position="299"/>
    </location>
</feature>
<reference evidence="3 4" key="1">
    <citation type="journal article" date="2018" name="Evol. Lett.">
        <title>Horizontal gene cluster transfer increased hallucinogenic mushroom diversity.</title>
        <authorList>
            <person name="Reynolds H.T."/>
            <person name="Vijayakumar V."/>
            <person name="Gluck-Thaler E."/>
            <person name="Korotkin H.B."/>
            <person name="Matheny P.B."/>
            <person name="Slot J.C."/>
        </authorList>
    </citation>
    <scope>NUCLEOTIDE SEQUENCE [LARGE SCALE GENOMIC DNA]</scope>
    <source>
        <strain evidence="3 4">SRW20</strain>
    </source>
</reference>
<dbReference type="InParanoid" id="A0A409W557"/>
<organism evidence="3 4">
    <name type="scientific">Gymnopilus dilepis</name>
    <dbReference type="NCBI Taxonomy" id="231916"/>
    <lineage>
        <taxon>Eukaryota</taxon>
        <taxon>Fungi</taxon>
        <taxon>Dikarya</taxon>
        <taxon>Basidiomycota</taxon>
        <taxon>Agaricomycotina</taxon>
        <taxon>Agaricomycetes</taxon>
        <taxon>Agaricomycetidae</taxon>
        <taxon>Agaricales</taxon>
        <taxon>Agaricineae</taxon>
        <taxon>Hymenogastraceae</taxon>
        <taxon>Gymnopilus</taxon>
    </lineage>
</organism>
<name>A0A409W557_9AGAR</name>
<comment type="caution">
    <text evidence="3">The sequence shown here is derived from an EMBL/GenBank/DDBJ whole genome shotgun (WGS) entry which is preliminary data.</text>
</comment>
<feature type="transmembrane region" description="Helical" evidence="2">
    <location>
        <begin position="79"/>
        <end position="98"/>
    </location>
</feature>
<dbReference type="Proteomes" id="UP000284706">
    <property type="component" value="Unassembled WGS sequence"/>
</dbReference>
<keyword evidence="2" id="KW-0812">Transmembrane</keyword>
<feature type="compositionally biased region" description="Basic and acidic residues" evidence="1">
    <location>
        <begin position="206"/>
        <end position="218"/>
    </location>
</feature>
<evidence type="ECO:0000313" key="4">
    <source>
        <dbReference type="Proteomes" id="UP000284706"/>
    </source>
</evidence>
<evidence type="ECO:0000313" key="3">
    <source>
        <dbReference type="EMBL" id="PPQ73627.1"/>
    </source>
</evidence>
<evidence type="ECO:0000256" key="1">
    <source>
        <dbReference type="SAM" id="MobiDB-lite"/>
    </source>
</evidence>
<feature type="transmembrane region" description="Helical" evidence="2">
    <location>
        <begin position="44"/>
        <end position="67"/>
    </location>
</feature>
<feature type="region of interest" description="Disordered" evidence="1">
    <location>
        <begin position="186"/>
        <end position="260"/>
    </location>
</feature>
<feature type="region of interest" description="Disordered" evidence="1">
    <location>
        <begin position="1"/>
        <end position="21"/>
    </location>
</feature>
<keyword evidence="4" id="KW-1185">Reference proteome</keyword>
<dbReference type="CDD" id="cd21037">
    <property type="entry name" value="MLKL_NTD"/>
    <property type="match status" value="1"/>
</dbReference>
<accession>A0A409W557</accession>
<feature type="compositionally biased region" description="Low complexity" evidence="1">
    <location>
        <begin position="222"/>
        <end position="258"/>
    </location>
</feature>
<gene>
    <name evidence="3" type="ORF">CVT26_010618</name>
</gene>